<dbReference type="AlphaFoldDB" id="A0A428RWY6"/>
<organism evidence="2 3">
    <name type="scientific">Fusarium oligoseptatum</name>
    <dbReference type="NCBI Taxonomy" id="2604345"/>
    <lineage>
        <taxon>Eukaryota</taxon>
        <taxon>Fungi</taxon>
        <taxon>Dikarya</taxon>
        <taxon>Ascomycota</taxon>
        <taxon>Pezizomycotina</taxon>
        <taxon>Sordariomycetes</taxon>
        <taxon>Hypocreomycetidae</taxon>
        <taxon>Hypocreales</taxon>
        <taxon>Nectriaceae</taxon>
        <taxon>Fusarium</taxon>
        <taxon>Fusarium solani species complex</taxon>
    </lineage>
</organism>
<sequence length="323" mass="36085">MSTSSGRSKICSCCGHALNEHAKTTESKCKKCKRGFDICQAGYHGYDRAGPLGWRICKVPCGCGERYYPDKAREARPLQPHEYVTSHPGYRPLEGFADSSSYVADTTDPGTTPAYEPTYVDLSVNGDWLEFNNLNGELISTTREHWQATTILYQGVPTPCFQLDDGTGYSYYTWSLDVDDAQEATELYPSERSLGKQPEQAPSSFSHRRTFSEESEDPLQWSEERFEAETRGLNSEMARLAVSGESSQQAEKSLAPTGGEHEPVSARMNRKGMVEFTVKSGGKKGEEGKSSRGKWKPEGQGFIYRRSDGRTFYAKEIKPAKKR</sequence>
<keyword evidence="3" id="KW-1185">Reference proteome</keyword>
<proteinExistence type="predicted"/>
<evidence type="ECO:0000256" key="1">
    <source>
        <dbReference type="SAM" id="MobiDB-lite"/>
    </source>
</evidence>
<dbReference type="Proteomes" id="UP000287144">
    <property type="component" value="Unassembled WGS sequence"/>
</dbReference>
<gene>
    <name evidence="2" type="ORF">CEP52_017053</name>
</gene>
<evidence type="ECO:0000313" key="3">
    <source>
        <dbReference type="Proteomes" id="UP000287144"/>
    </source>
</evidence>
<dbReference type="EMBL" id="NKCK01000433">
    <property type="protein sequence ID" value="RSL82054.1"/>
    <property type="molecule type" value="Genomic_DNA"/>
</dbReference>
<name>A0A428RWY6_9HYPO</name>
<comment type="caution">
    <text evidence="2">The sequence shown here is derived from an EMBL/GenBank/DDBJ whole genome shotgun (WGS) entry which is preliminary data.</text>
</comment>
<feature type="region of interest" description="Disordered" evidence="1">
    <location>
        <begin position="240"/>
        <end position="301"/>
    </location>
</feature>
<protein>
    <submittedName>
        <fullName evidence="2">Uncharacterized protein</fullName>
    </submittedName>
</protein>
<feature type="region of interest" description="Disordered" evidence="1">
    <location>
        <begin position="188"/>
        <end position="227"/>
    </location>
</feature>
<evidence type="ECO:0000313" key="2">
    <source>
        <dbReference type="EMBL" id="RSL82054.1"/>
    </source>
</evidence>
<reference evidence="2 3" key="1">
    <citation type="submission" date="2017-06" db="EMBL/GenBank/DDBJ databases">
        <title>Comparative genomic analysis of Ambrosia Fusariam Clade fungi.</title>
        <authorList>
            <person name="Stajich J.E."/>
            <person name="Carrillo J."/>
            <person name="Kijimoto T."/>
            <person name="Eskalen A."/>
            <person name="O'Donnell K."/>
            <person name="Kasson M."/>
        </authorList>
    </citation>
    <scope>NUCLEOTIDE SEQUENCE [LARGE SCALE GENOMIC DNA]</scope>
    <source>
        <strain evidence="2 3">NRRL62579</strain>
    </source>
</reference>
<accession>A0A428RWY6</accession>